<dbReference type="OMA" id="RICLHSC"/>
<keyword evidence="1" id="KW-1133">Transmembrane helix</keyword>
<evidence type="ECO:0000313" key="2">
    <source>
        <dbReference type="EMBL" id="EFO64243.1"/>
    </source>
</evidence>
<evidence type="ECO:0000313" key="3">
    <source>
        <dbReference type="Proteomes" id="UP000008974"/>
    </source>
</evidence>
<sequence length="539" mass="57276">MSSCHQSCITCDGQDAASCTSCNSTSFLAVQGNNKGYCISCNTETPVHGYAGIGGCSRCMLFSSIDVMPMCLECFEYDYMVSIDGRSCVTSCGVGASPNYYTRQCTCTTGYGLDQGNRAQGCVRCKIHSCALCTDNSDICNACEIPFGLSLDGKSCLETGGCPANCVCENNGTDAGTTCVSCKKKYFLQPARRICLHSCPIGYAANPVTNTCDLCPPNCYSCEQAVEDQCTSCVDRYVIYKTSSSVPTIGRCIPECTEAAVGPCTECHAILGSANYCSKCSSGFFPLDGRCVPTSDQQASTCIQADKGFCLKCTMGYFLHQGGCYSSLYTPGKLVCAAAERIDPAAYGTCRACTHGYHRTSDGVCIKCTMAGCLSCSSHPDMCTFCSNGYYSTQISVDSEDVYCNHCAPGCFFCEDPSPSACNLCAPGYFWTSSVHGCIRCDNSTVPGVLKGIKGCKQCLIPSSEISVVCLDNDPASPFAFPSPNTNKTTLILSITLPLVVLILATIIVTLVIIFVKRKTAKRPRPSTDPVTLATMASE</sequence>
<reference evidence="2 3" key="1">
    <citation type="journal article" date="2010" name="BMC Genomics">
        <title>Genome analysis and comparative genomics of a Giardia intestinalis assemblage E isolate.</title>
        <authorList>
            <person name="Jerlstrom-Hultqvist J."/>
            <person name="Franzen O."/>
            <person name="Ankarklev J."/>
            <person name="Xu F."/>
            <person name="Nohynkova E."/>
            <person name="Andersson J.O."/>
            <person name="Svard S.G."/>
            <person name="Andersson B."/>
        </authorList>
    </citation>
    <scope>NUCLEOTIDE SEQUENCE [LARGE SCALE GENOMIC DNA]</scope>
    <source>
        <strain evidence="2 3">P15</strain>
    </source>
</reference>
<accession>E1EZZ8</accession>
<feature type="transmembrane region" description="Helical" evidence="1">
    <location>
        <begin position="491"/>
        <end position="516"/>
    </location>
</feature>
<dbReference type="OrthoDB" id="10257656at2759"/>
<dbReference type="EMBL" id="ACVC01000101">
    <property type="protein sequence ID" value="EFO64243.1"/>
    <property type="molecule type" value="Genomic_DNA"/>
</dbReference>
<proteinExistence type="predicted"/>
<protein>
    <submittedName>
        <fullName evidence="2">High cysteine membrane protein Group 2</fullName>
    </submittedName>
</protein>
<dbReference type="Gene3D" id="2.10.220.10">
    <property type="entry name" value="Hormone Receptor, Insulin-like Growth Factor Receptor 1, Chain A, domain 2"/>
    <property type="match status" value="1"/>
</dbReference>
<name>E1EZZ8_GIAIA</name>
<organism evidence="2 3">
    <name type="scientific">Giardia intestinalis (strain P15)</name>
    <name type="common">Giardia lamblia</name>
    <dbReference type="NCBI Taxonomy" id="658858"/>
    <lineage>
        <taxon>Eukaryota</taxon>
        <taxon>Metamonada</taxon>
        <taxon>Diplomonadida</taxon>
        <taxon>Hexamitidae</taxon>
        <taxon>Giardiinae</taxon>
        <taxon>Giardia</taxon>
    </lineage>
</organism>
<keyword evidence="1" id="KW-0812">Transmembrane</keyword>
<dbReference type="SUPFAM" id="SSF57184">
    <property type="entry name" value="Growth factor receptor domain"/>
    <property type="match status" value="3"/>
</dbReference>
<gene>
    <name evidence="2" type="ORF">GLP15_2046</name>
</gene>
<dbReference type="InterPro" id="IPR006212">
    <property type="entry name" value="Furin_repeat"/>
</dbReference>
<dbReference type="InterPro" id="IPR005127">
    <property type="entry name" value="Giardia_VSP"/>
</dbReference>
<dbReference type="AlphaFoldDB" id="E1EZZ8"/>
<evidence type="ECO:0000256" key="1">
    <source>
        <dbReference type="SAM" id="Phobius"/>
    </source>
</evidence>
<dbReference type="Pfam" id="PF03302">
    <property type="entry name" value="VSP"/>
    <property type="match status" value="1"/>
</dbReference>
<dbReference type="PANTHER" id="PTHR23275:SF100">
    <property type="entry name" value="EGF-LIKE DOMAIN-CONTAINING PROTEIN"/>
    <property type="match status" value="1"/>
</dbReference>
<dbReference type="InterPro" id="IPR052798">
    <property type="entry name" value="Giardia_VSA"/>
</dbReference>
<dbReference type="SMART" id="SM00261">
    <property type="entry name" value="FU"/>
    <property type="match status" value="4"/>
</dbReference>
<dbReference type="InterPro" id="IPR009030">
    <property type="entry name" value="Growth_fac_rcpt_cys_sf"/>
</dbReference>
<comment type="caution">
    <text evidence="2">The sequence shown here is derived from an EMBL/GenBank/DDBJ whole genome shotgun (WGS) entry which is preliminary data.</text>
</comment>
<dbReference type="Proteomes" id="UP000008974">
    <property type="component" value="Unassembled WGS sequence"/>
</dbReference>
<dbReference type="VEuPathDB" id="GiardiaDB:GLP15_2046"/>
<dbReference type="PANTHER" id="PTHR23275">
    <property type="entry name" value="CABRIOLET.-RELATED"/>
    <property type="match status" value="1"/>
</dbReference>
<keyword evidence="1" id="KW-0472">Membrane</keyword>